<gene>
    <name evidence="2" type="ORF">CR513_11193</name>
</gene>
<proteinExistence type="predicted"/>
<dbReference type="PANTHER" id="PTHR48154">
    <property type="entry name" value="PROTEIN, PUTATIVE-RELATED"/>
    <property type="match status" value="1"/>
</dbReference>
<comment type="caution">
    <text evidence="2">The sequence shown here is derived from an EMBL/GenBank/DDBJ whole genome shotgun (WGS) entry which is preliminary data.</text>
</comment>
<accession>A0A371HQF4</accession>
<dbReference type="AlphaFoldDB" id="A0A371HQF4"/>
<feature type="non-terminal residue" evidence="2">
    <location>
        <position position="1"/>
    </location>
</feature>
<dbReference type="InterPro" id="IPR056647">
    <property type="entry name" value="DUF7745"/>
</dbReference>
<evidence type="ECO:0000313" key="3">
    <source>
        <dbReference type="Proteomes" id="UP000257109"/>
    </source>
</evidence>
<dbReference type="PANTHER" id="PTHR48154:SF1">
    <property type="entry name" value="PROTEIN, PUTATIVE-RELATED"/>
    <property type="match status" value="1"/>
</dbReference>
<name>A0A371HQF4_MUCPR</name>
<feature type="domain" description="DUF7745" evidence="1">
    <location>
        <begin position="1"/>
        <end position="74"/>
    </location>
</feature>
<dbReference type="OrthoDB" id="999756at2759"/>
<reference evidence="2" key="1">
    <citation type="submission" date="2018-05" db="EMBL/GenBank/DDBJ databases">
        <title>Draft genome of Mucuna pruriens seed.</title>
        <authorList>
            <person name="Nnadi N.E."/>
            <person name="Vos R."/>
            <person name="Hasami M.H."/>
            <person name="Devisetty U.K."/>
            <person name="Aguiy J.C."/>
        </authorList>
    </citation>
    <scope>NUCLEOTIDE SEQUENCE [LARGE SCALE GENOMIC DNA]</scope>
    <source>
        <strain evidence="2">JCA_2017</strain>
    </source>
</reference>
<dbReference type="EMBL" id="QJKJ01001962">
    <property type="protein sequence ID" value="RDY05008.1"/>
    <property type="molecule type" value="Genomic_DNA"/>
</dbReference>
<evidence type="ECO:0000313" key="2">
    <source>
        <dbReference type="EMBL" id="RDY05008.1"/>
    </source>
</evidence>
<sequence>MGIQGGINYNPELVPRQVGYPMILPPPKEAITPFIIYGMGGHAWKSIVRKEHEWGSRSCGASFVYKEWLKGRVKQIGLSYRNPRLDTSKTPAYEIQEAFKVEELEGTLGQIKSKQKALKRKLKATLAAQVFAQEEVGWE</sequence>
<organism evidence="2 3">
    <name type="scientific">Mucuna pruriens</name>
    <name type="common">Velvet bean</name>
    <name type="synonym">Dolichos pruriens</name>
    <dbReference type="NCBI Taxonomy" id="157652"/>
    <lineage>
        <taxon>Eukaryota</taxon>
        <taxon>Viridiplantae</taxon>
        <taxon>Streptophyta</taxon>
        <taxon>Embryophyta</taxon>
        <taxon>Tracheophyta</taxon>
        <taxon>Spermatophyta</taxon>
        <taxon>Magnoliopsida</taxon>
        <taxon>eudicotyledons</taxon>
        <taxon>Gunneridae</taxon>
        <taxon>Pentapetalae</taxon>
        <taxon>rosids</taxon>
        <taxon>fabids</taxon>
        <taxon>Fabales</taxon>
        <taxon>Fabaceae</taxon>
        <taxon>Papilionoideae</taxon>
        <taxon>50 kb inversion clade</taxon>
        <taxon>NPAAA clade</taxon>
        <taxon>indigoferoid/millettioid clade</taxon>
        <taxon>Phaseoleae</taxon>
        <taxon>Mucuna</taxon>
    </lineage>
</organism>
<dbReference type="Pfam" id="PF24924">
    <property type="entry name" value="DUF7745"/>
    <property type="match status" value="1"/>
</dbReference>
<evidence type="ECO:0000259" key="1">
    <source>
        <dbReference type="Pfam" id="PF24924"/>
    </source>
</evidence>
<dbReference type="Proteomes" id="UP000257109">
    <property type="component" value="Unassembled WGS sequence"/>
</dbReference>
<keyword evidence="3" id="KW-1185">Reference proteome</keyword>
<protein>
    <recommendedName>
        <fullName evidence="1">DUF7745 domain-containing protein</fullName>
    </recommendedName>
</protein>